<dbReference type="InterPro" id="IPR017937">
    <property type="entry name" value="Thioredoxin_CS"/>
</dbReference>
<evidence type="ECO:0000313" key="10">
    <source>
        <dbReference type="Proteomes" id="UP000051494"/>
    </source>
</evidence>
<reference evidence="8" key="1">
    <citation type="submission" date="2015-09" db="EMBL/GenBank/DDBJ databases">
        <title>Draft Genome Sequences of Two Novel Amoeba-resistant Intranuclear Bacteria, Candidatus Berkiella cookevillensis and Candidatus Berkiella aquae.</title>
        <authorList>
            <person name="Mehari Y.T."/>
            <person name="Arivett B.A."/>
            <person name="Farone A.L."/>
            <person name="Gunderson J.H."/>
            <person name="Farone M.B."/>
        </authorList>
    </citation>
    <scope>NUCLEOTIDE SEQUENCE [LARGE SCALE GENOMIC DNA]</scope>
    <source>
        <strain evidence="8">CC99</strain>
    </source>
</reference>
<dbReference type="Gene3D" id="3.40.30.10">
    <property type="entry name" value="Glutaredoxin"/>
    <property type="match status" value="1"/>
</dbReference>
<keyword evidence="10" id="KW-1185">Reference proteome</keyword>
<organism evidence="8">
    <name type="scientific">Candidatus Berkiella cookevillensis</name>
    <dbReference type="NCBI Taxonomy" id="437022"/>
    <lineage>
        <taxon>Bacteria</taxon>
        <taxon>Pseudomonadati</taxon>
        <taxon>Pseudomonadota</taxon>
        <taxon>Gammaproteobacteria</taxon>
        <taxon>Candidatus Berkiellales</taxon>
        <taxon>Candidatus Berkiellaceae</taxon>
        <taxon>Candidatus Berkiella</taxon>
    </lineage>
</organism>
<dbReference type="CDD" id="cd02947">
    <property type="entry name" value="TRX_family"/>
    <property type="match status" value="1"/>
</dbReference>
<feature type="site" description="Deprotonates C-terminal active site Cys" evidence="5">
    <location>
        <position position="24"/>
    </location>
</feature>
<protein>
    <recommendedName>
        <fullName evidence="3 4">Thioredoxin</fullName>
    </recommendedName>
</protein>
<evidence type="ECO:0000313" key="9">
    <source>
        <dbReference type="EMBL" id="MCS5708303.1"/>
    </source>
</evidence>
<sequence>MAVIDITTENFDAVIQGNNLVVVDFWAKWCGPCMAFAPVFEEVSLEHPDVVFAKVNIEEEQQLAEDFNIRSIPMLMIFRGEFAVFAESGVQTGASLTALVSQAKQLDIEALRAQVSKDES</sequence>
<evidence type="ECO:0000259" key="7">
    <source>
        <dbReference type="PROSITE" id="PS51352"/>
    </source>
</evidence>
<dbReference type="OrthoDB" id="9790390at2"/>
<evidence type="ECO:0000256" key="6">
    <source>
        <dbReference type="PIRSR" id="PIRSR000077-4"/>
    </source>
</evidence>
<dbReference type="PRINTS" id="PR00421">
    <property type="entry name" value="THIOREDOXIN"/>
</dbReference>
<proteinExistence type="inferred from homology"/>
<dbReference type="EMBL" id="LKHV02000001">
    <property type="protein sequence ID" value="MCS5708303.1"/>
    <property type="molecule type" value="Genomic_DNA"/>
</dbReference>
<reference evidence="9" key="2">
    <citation type="journal article" date="2016" name="Genome Announc.">
        <title>Draft Genome Sequences of Two Novel Amoeba-Resistant Intranuclear Bacteria, 'Candidatus Berkiella cookevillensis' and 'Candidatus Berkiella aquae'.</title>
        <authorList>
            <person name="Mehari Y.T."/>
            <person name="Arivett B.A."/>
            <person name="Farone A.L."/>
            <person name="Gunderson J.H."/>
            <person name="Farone M.B."/>
        </authorList>
    </citation>
    <scope>NUCLEOTIDE SEQUENCE</scope>
    <source>
        <strain evidence="9">CC99</strain>
    </source>
</reference>
<dbReference type="PANTHER" id="PTHR43601">
    <property type="entry name" value="THIOREDOXIN, MITOCHONDRIAL"/>
    <property type="match status" value="1"/>
</dbReference>
<reference evidence="9" key="3">
    <citation type="submission" date="2021-06" db="EMBL/GenBank/DDBJ databases">
        <title>Genomic Description and Analysis of Intracellular Bacteria, Candidatus Berkiella cookevillensis and Candidatus Berkiella aquae.</title>
        <authorList>
            <person name="Kidane D.T."/>
            <person name="Mehari Y.T."/>
            <person name="Rice F.C."/>
            <person name="Arivett B.A."/>
            <person name="Farone A.L."/>
            <person name="Berk S.G."/>
            <person name="Farone M.B."/>
        </authorList>
    </citation>
    <scope>NUCLEOTIDE SEQUENCE</scope>
    <source>
        <strain evidence="9">CC99</strain>
    </source>
</reference>
<gene>
    <name evidence="8" type="primary">trxC</name>
    <name evidence="9" type="synonym">trxA</name>
    <name evidence="8" type="ORF">CC99x_00340</name>
    <name evidence="9" type="ORF">CC99x_005230</name>
</gene>
<feature type="site" description="Contributes to redox potential value" evidence="5">
    <location>
        <position position="32"/>
    </location>
</feature>
<evidence type="ECO:0000313" key="8">
    <source>
        <dbReference type="EMBL" id="KRG20119.1"/>
    </source>
</evidence>
<dbReference type="Proteomes" id="UP000051494">
    <property type="component" value="Unassembled WGS sequence"/>
</dbReference>
<accession>A0A0Q9YTY8</accession>
<feature type="site" description="Contributes to redox potential value" evidence="5">
    <location>
        <position position="31"/>
    </location>
</feature>
<dbReference type="GO" id="GO:0015035">
    <property type="term" value="F:protein-disulfide reductase activity"/>
    <property type="evidence" value="ECO:0007669"/>
    <property type="project" value="UniProtKB-UniRule"/>
</dbReference>
<dbReference type="Pfam" id="PF00085">
    <property type="entry name" value="Thioredoxin"/>
    <property type="match status" value="1"/>
</dbReference>
<evidence type="ECO:0000256" key="3">
    <source>
        <dbReference type="NCBIfam" id="TIGR01068"/>
    </source>
</evidence>
<dbReference type="InterPro" id="IPR005746">
    <property type="entry name" value="Thioredoxin"/>
</dbReference>
<name>A0A0Q9YTY8_9GAMM</name>
<evidence type="ECO:0000256" key="5">
    <source>
        <dbReference type="PIRSR" id="PIRSR000077-1"/>
    </source>
</evidence>
<dbReference type="NCBIfam" id="TIGR01068">
    <property type="entry name" value="thioredoxin"/>
    <property type="match status" value="1"/>
</dbReference>
<dbReference type="PROSITE" id="PS51352">
    <property type="entry name" value="THIOREDOXIN_2"/>
    <property type="match status" value="1"/>
</dbReference>
<dbReference type="PIRSF" id="PIRSF000077">
    <property type="entry name" value="Thioredoxin"/>
    <property type="match status" value="1"/>
</dbReference>
<feature type="active site" description="Nucleophile" evidence="5">
    <location>
        <position position="33"/>
    </location>
</feature>
<dbReference type="PROSITE" id="PS00194">
    <property type="entry name" value="THIOREDOXIN_1"/>
    <property type="match status" value="1"/>
</dbReference>
<dbReference type="InterPro" id="IPR036249">
    <property type="entry name" value="Thioredoxin-like_sf"/>
</dbReference>
<evidence type="ECO:0000256" key="4">
    <source>
        <dbReference type="PIRNR" id="PIRNR000077"/>
    </source>
</evidence>
<feature type="domain" description="Thioredoxin" evidence="7">
    <location>
        <begin position="1"/>
        <end position="105"/>
    </location>
</feature>
<keyword evidence="1 6" id="KW-1015">Disulfide bond</keyword>
<dbReference type="STRING" id="437022.CC99x_00340"/>
<dbReference type="InterPro" id="IPR013766">
    <property type="entry name" value="Thioredoxin_domain"/>
</dbReference>
<dbReference type="PANTHER" id="PTHR43601:SF3">
    <property type="entry name" value="THIOREDOXIN, MITOCHONDRIAL"/>
    <property type="match status" value="1"/>
</dbReference>
<dbReference type="SUPFAM" id="SSF52833">
    <property type="entry name" value="Thioredoxin-like"/>
    <property type="match status" value="1"/>
</dbReference>
<keyword evidence="2 6" id="KW-0676">Redox-active center</keyword>
<comment type="similarity">
    <text evidence="4">Belongs to the thioredoxin family.</text>
</comment>
<dbReference type="EMBL" id="LKHV01000001">
    <property type="protein sequence ID" value="KRG20119.1"/>
    <property type="molecule type" value="Genomic_DNA"/>
</dbReference>
<dbReference type="RefSeq" id="WP_057622983.1">
    <property type="nucleotide sequence ID" value="NZ_LKHV02000001.1"/>
</dbReference>
<dbReference type="AlphaFoldDB" id="A0A0Q9YTY8"/>
<comment type="caution">
    <text evidence="8">The sequence shown here is derived from an EMBL/GenBank/DDBJ whole genome shotgun (WGS) entry which is preliminary data.</text>
</comment>
<evidence type="ECO:0000256" key="1">
    <source>
        <dbReference type="ARBA" id="ARBA00023157"/>
    </source>
</evidence>
<evidence type="ECO:0000256" key="2">
    <source>
        <dbReference type="ARBA" id="ARBA00023284"/>
    </source>
</evidence>
<feature type="active site" description="Nucleophile" evidence="5">
    <location>
        <position position="30"/>
    </location>
</feature>
<feature type="disulfide bond" description="Redox-active" evidence="6">
    <location>
        <begin position="30"/>
        <end position="33"/>
    </location>
</feature>
<dbReference type="GO" id="GO:0045454">
    <property type="term" value="P:cell redox homeostasis"/>
    <property type="evidence" value="ECO:0007669"/>
    <property type="project" value="TreeGrafter"/>
</dbReference>